<dbReference type="AlphaFoldDB" id="A0A8S1BEI4"/>
<dbReference type="PROSITE" id="PS51029">
    <property type="entry name" value="MADF"/>
    <property type="match status" value="1"/>
</dbReference>
<dbReference type="PANTHER" id="PTHR21505:SF8">
    <property type="entry name" value="DPT-YFP REPRESSOR BY OVEREXPRESSION, ISOFORM D-RELATED"/>
    <property type="match status" value="1"/>
</dbReference>
<gene>
    <name evidence="2" type="ORF">APLA_LOCUS15674</name>
</gene>
<organism evidence="2 3">
    <name type="scientific">Arctia plantaginis</name>
    <name type="common">Wood tiger moth</name>
    <name type="synonym">Phalaena plantaginis</name>
    <dbReference type="NCBI Taxonomy" id="874455"/>
    <lineage>
        <taxon>Eukaryota</taxon>
        <taxon>Metazoa</taxon>
        <taxon>Ecdysozoa</taxon>
        <taxon>Arthropoda</taxon>
        <taxon>Hexapoda</taxon>
        <taxon>Insecta</taxon>
        <taxon>Pterygota</taxon>
        <taxon>Neoptera</taxon>
        <taxon>Endopterygota</taxon>
        <taxon>Lepidoptera</taxon>
        <taxon>Glossata</taxon>
        <taxon>Ditrysia</taxon>
        <taxon>Noctuoidea</taxon>
        <taxon>Erebidae</taxon>
        <taxon>Arctiinae</taxon>
        <taxon>Arctia</taxon>
    </lineage>
</organism>
<protein>
    <recommendedName>
        <fullName evidence="1">MADF domain-containing protein</fullName>
    </recommendedName>
</protein>
<dbReference type="EMBL" id="CADEBC010000590">
    <property type="protein sequence ID" value="CAB3256968.1"/>
    <property type="molecule type" value="Genomic_DNA"/>
</dbReference>
<dbReference type="OrthoDB" id="8195247at2759"/>
<evidence type="ECO:0000259" key="1">
    <source>
        <dbReference type="PROSITE" id="PS51029"/>
    </source>
</evidence>
<keyword evidence="3" id="KW-1185">Reference proteome</keyword>
<dbReference type="Pfam" id="PF10545">
    <property type="entry name" value="MADF_DNA_bdg"/>
    <property type="match status" value="1"/>
</dbReference>
<reference evidence="2 3" key="1">
    <citation type="submission" date="2020-04" db="EMBL/GenBank/DDBJ databases">
        <authorList>
            <person name="Wallbank WR R."/>
            <person name="Pardo Diaz C."/>
            <person name="Kozak K."/>
            <person name="Martin S."/>
            <person name="Jiggins C."/>
            <person name="Moest M."/>
            <person name="Warren A I."/>
            <person name="Byers J.R.P. K."/>
            <person name="Montejo-Kovacevich G."/>
            <person name="Yen C E."/>
        </authorList>
    </citation>
    <scope>NUCLEOTIDE SEQUENCE [LARGE SCALE GENOMIC DNA]</scope>
</reference>
<dbReference type="InterPro" id="IPR006578">
    <property type="entry name" value="MADF-dom"/>
</dbReference>
<dbReference type="PANTHER" id="PTHR21505">
    <property type="entry name" value="MADF DOMAIN-CONTAINING PROTEIN-RELATED"/>
    <property type="match status" value="1"/>
</dbReference>
<name>A0A8S1BEI4_ARCPL</name>
<accession>A0A8S1BEI4</accession>
<comment type="caution">
    <text evidence="2">The sequence shown here is derived from an EMBL/GenBank/DDBJ whole genome shotgun (WGS) entry which is preliminary data.</text>
</comment>
<feature type="domain" description="MADF" evidence="1">
    <location>
        <begin position="12"/>
        <end position="107"/>
    </location>
</feature>
<dbReference type="SMART" id="SM00595">
    <property type="entry name" value="MADF"/>
    <property type="match status" value="1"/>
</dbReference>
<evidence type="ECO:0000313" key="2">
    <source>
        <dbReference type="EMBL" id="CAB3256968.1"/>
    </source>
</evidence>
<proteinExistence type="predicted"/>
<sequence>MASSRDREAWSHIFKLYKGFPHLWDKNNINYGNRSMMTDGYKILTRVYREHLDKQASVGALRMKMKNLRTTYYRELRKIKQAKQKGEKYTPSLWYFENLNFLGTSRSNISNTTLQDDRNEDSSQTQDLIIMEETTPIDDLALENGDSEMELGSSTSHSKVMKRIEAEKKHDSVFLFETEDPFTDTSQKKTMKDEHWEVIGKSIGYQLKELSKKQYTIVSKLISDAIYFGRLNKLTEDSHIETFTSHYTPARNYVTSFHGVDVLANHDRNSTQQFKHEEDEDDEDS</sequence>
<evidence type="ECO:0000313" key="3">
    <source>
        <dbReference type="Proteomes" id="UP000494106"/>
    </source>
</evidence>
<dbReference type="Proteomes" id="UP000494106">
    <property type="component" value="Unassembled WGS sequence"/>
</dbReference>